<feature type="non-terminal residue" evidence="1">
    <location>
        <position position="1"/>
    </location>
</feature>
<feature type="non-terminal residue" evidence="1">
    <location>
        <position position="164"/>
    </location>
</feature>
<gene>
    <name evidence="1" type="ORF">ARMSODRAFT_857381</name>
</gene>
<dbReference type="AlphaFoldDB" id="A0A2H3B8Z7"/>
<reference evidence="2" key="1">
    <citation type="journal article" date="2017" name="Nat. Ecol. Evol.">
        <title>Genome expansion and lineage-specific genetic innovations in the forest pathogenic fungi Armillaria.</title>
        <authorList>
            <person name="Sipos G."/>
            <person name="Prasanna A.N."/>
            <person name="Walter M.C."/>
            <person name="O'Connor E."/>
            <person name="Balint B."/>
            <person name="Krizsan K."/>
            <person name="Kiss B."/>
            <person name="Hess J."/>
            <person name="Varga T."/>
            <person name="Slot J."/>
            <person name="Riley R."/>
            <person name="Boka B."/>
            <person name="Rigling D."/>
            <person name="Barry K."/>
            <person name="Lee J."/>
            <person name="Mihaltcheva S."/>
            <person name="LaButti K."/>
            <person name="Lipzen A."/>
            <person name="Waldron R."/>
            <person name="Moloney N.M."/>
            <person name="Sperisen C."/>
            <person name="Kredics L."/>
            <person name="Vagvoelgyi C."/>
            <person name="Patrignani A."/>
            <person name="Fitzpatrick D."/>
            <person name="Nagy I."/>
            <person name="Doyle S."/>
            <person name="Anderson J.B."/>
            <person name="Grigoriev I.V."/>
            <person name="Gueldener U."/>
            <person name="Muensterkoetter M."/>
            <person name="Nagy L.G."/>
        </authorList>
    </citation>
    <scope>NUCLEOTIDE SEQUENCE [LARGE SCALE GENOMIC DNA]</scope>
    <source>
        <strain evidence="2">28-4</strain>
    </source>
</reference>
<dbReference type="STRING" id="1076256.A0A2H3B8Z7"/>
<dbReference type="Proteomes" id="UP000218334">
    <property type="component" value="Unassembled WGS sequence"/>
</dbReference>
<keyword evidence="2" id="KW-1185">Reference proteome</keyword>
<organism evidence="1 2">
    <name type="scientific">Armillaria solidipes</name>
    <dbReference type="NCBI Taxonomy" id="1076256"/>
    <lineage>
        <taxon>Eukaryota</taxon>
        <taxon>Fungi</taxon>
        <taxon>Dikarya</taxon>
        <taxon>Basidiomycota</taxon>
        <taxon>Agaricomycotina</taxon>
        <taxon>Agaricomycetes</taxon>
        <taxon>Agaricomycetidae</taxon>
        <taxon>Agaricales</taxon>
        <taxon>Marasmiineae</taxon>
        <taxon>Physalacriaceae</taxon>
        <taxon>Armillaria</taxon>
    </lineage>
</organism>
<name>A0A2H3B8Z7_9AGAR</name>
<protein>
    <submittedName>
        <fullName evidence="1">Uncharacterized protein</fullName>
    </submittedName>
</protein>
<proteinExistence type="predicted"/>
<dbReference type="EMBL" id="KZ293503">
    <property type="protein sequence ID" value="PBK59516.1"/>
    <property type="molecule type" value="Genomic_DNA"/>
</dbReference>
<evidence type="ECO:0000313" key="2">
    <source>
        <dbReference type="Proteomes" id="UP000218334"/>
    </source>
</evidence>
<accession>A0A2H3B8Z7</accession>
<sequence length="164" mass="18815">WPPWFSSIRDMLEGLELPGQWRMVVMYLTILEGRNGFQHGTTNLSPAGRPPDVQNWIRCGRRAVPHKHMKDLTTTHSNWWSYWKSLQPEWRGIGNVKGPLGDGHRQGEVRCDWGELDKRGLNGIISVIAGLGFWGLLSKGGTRRQKDLWESAVEDAKWVLQKML</sequence>
<evidence type="ECO:0000313" key="1">
    <source>
        <dbReference type="EMBL" id="PBK59516.1"/>
    </source>
</evidence>